<comment type="similarity">
    <text evidence="1">Belongs to the DNA polymerase type-B-like family.</text>
</comment>
<proteinExistence type="inferred from homology"/>
<gene>
    <name evidence="8" type="ORF">INT47_008332</name>
</gene>
<feature type="compositionally biased region" description="Basic and acidic residues" evidence="5">
    <location>
        <begin position="430"/>
        <end position="440"/>
    </location>
</feature>
<evidence type="ECO:0000256" key="5">
    <source>
        <dbReference type="SAM" id="MobiDB-lite"/>
    </source>
</evidence>
<dbReference type="CDD" id="cd05402">
    <property type="entry name" value="NT_PAP_TUTase"/>
    <property type="match status" value="1"/>
</dbReference>
<dbReference type="GO" id="GO:0003729">
    <property type="term" value="F:mRNA binding"/>
    <property type="evidence" value="ECO:0007669"/>
    <property type="project" value="TreeGrafter"/>
</dbReference>
<dbReference type="Pfam" id="PF22600">
    <property type="entry name" value="MTPAP-like_central"/>
    <property type="match status" value="1"/>
</dbReference>
<dbReference type="EMBL" id="JAEPRD010000015">
    <property type="protein sequence ID" value="KAG2209488.1"/>
    <property type="molecule type" value="Genomic_DNA"/>
</dbReference>
<dbReference type="AlphaFoldDB" id="A0A8H7RH04"/>
<dbReference type="InterPro" id="IPR045862">
    <property type="entry name" value="Trf4-like"/>
</dbReference>
<keyword evidence="3" id="KW-0479">Metal-binding</keyword>
<sequence length="440" mass="50766">MDAPWSSKETLETKDRLERLSKEIVDFVHYIEPTKEEQLNRDTLMYQVSTLIETLWPNNTVITAFGSSVTGLAFPASDIDINIDFEEMPKKNRIDVLKIIRKQTINQHIFQFPTTCLAANAKVPVLMAVDDNDVSMDITIQNVCFSSDRTAAWIKEYPPLKPLFMVLKQAIGNFRLSHMPTFEPLSAKFAGLASYSLICLIVSYLQQSVPKDVNPTRPNYLASLLLGFLSFYSTFESDKKAIGLTNGGCFYDKKDCPIPLETKKGKLTIVDPDVPDVNVARSTLKFDRIQYIFKQAYDMLLKQINTSGKSESILSSLIKVEHHAHTQPRKQGIRFKAGYTWIETGEAQVKSGGGNKRFGYAKRFGGGKPYVQEDRQRRGDEHRYEEGNRYREEPKSRYQRAYKAEPYSKRFEDYNDREYQRHKRNNNTHLAEHYKYKSRR</sequence>
<feature type="domain" description="PAP-associated" evidence="6">
    <location>
        <begin position="221"/>
        <end position="273"/>
    </location>
</feature>
<dbReference type="InterPro" id="IPR002058">
    <property type="entry name" value="PAP_assoc"/>
</dbReference>
<evidence type="ECO:0000259" key="6">
    <source>
        <dbReference type="Pfam" id="PF03828"/>
    </source>
</evidence>
<dbReference type="OrthoDB" id="273917at2759"/>
<dbReference type="PANTHER" id="PTHR23092:SF15">
    <property type="entry name" value="INACTIVE NON-CANONICAL POLY(A) RNA POLYMERASE PROTEIN TRF4-2-RELATED"/>
    <property type="match status" value="1"/>
</dbReference>
<comment type="caution">
    <text evidence="8">The sequence shown here is derived from an EMBL/GenBank/DDBJ whole genome shotgun (WGS) entry which is preliminary data.</text>
</comment>
<dbReference type="InterPro" id="IPR043519">
    <property type="entry name" value="NT_sf"/>
</dbReference>
<dbReference type="EC" id="2.7.7.19" evidence="2"/>
<organism evidence="8 9">
    <name type="scientific">Mucor saturninus</name>
    <dbReference type="NCBI Taxonomy" id="64648"/>
    <lineage>
        <taxon>Eukaryota</taxon>
        <taxon>Fungi</taxon>
        <taxon>Fungi incertae sedis</taxon>
        <taxon>Mucoromycota</taxon>
        <taxon>Mucoromycotina</taxon>
        <taxon>Mucoromycetes</taxon>
        <taxon>Mucorales</taxon>
        <taxon>Mucorineae</taxon>
        <taxon>Mucoraceae</taxon>
        <taxon>Mucor</taxon>
    </lineage>
</organism>
<dbReference type="Gene3D" id="3.30.460.10">
    <property type="entry name" value="Beta Polymerase, domain 2"/>
    <property type="match status" value="1"/>
</dbReference>
<keyword evidence="4" id="KW-0460">Magnesium</keyword>
<dbReference type="GO" id="GO:0043634">
    <property type="term" value="P:polyadenylation-dependent ncRNA catabolic process"/>
    <property type="evidence" value="ECO:0007669"/>
    <property type="project" value="TreeGrafter"/>
</dbReference>
<evidence type="ECO:0000256" key="3">
    <source>
        <dbReference type="ARBA" id="ARBA00022723"/>
    </source>
</evidence>
<dbReference type="GO" id="GO:0031499">
    <property type="term" value="C:TRAMP complex"/>
    <property type="evidence" value="ECO:0007669"/>
    <property type="project" value="TreeGrafter"/>
</dbReference>
<evidence type="ECO:0000259" key="7">
    <source>
        <dbReference type="Pfam" id="PF22600"/>
    </source>
</evidence>
<evidence type="ECO:0000313" key="9">
    <source>
        <dbReference type="Proteomes" id="UP000603453"/>
    </source>
</evidence>
<dbReference type="Proteomes" id="UP000603453">
    <property type="component" value="Unassembled WGS sequence"/>
</dbReference>
<dbReference type="Gene3D" id="1.10.1410.10">
    <property type="match status" value="1"/>
</dbReference>
<dbReference type="Pfam" id="PF03828">
    <property type="entry name" value="PAP_assoc"/>
    <property type="match status" value="1"/>
</dbReference>
<dbReference type="SUPFAM" id="SSF81631">
    <property type="entry name" value="PAP/OAS1 substrate-binding domain"/>
    <property type="match status" value="1"/>
</dbReference>
<reference evidence="8" key="1">
    <citation type="submission" date="2020-12" db="EMBL/GenBank/DDBJ databases">
        <title>Metabolic potential, ecology and presence of endohyphal bacteria is reflected in genomic diversity of Mucoromycotina.</title>
        <authorList>
            <person name="Muszewska A."/>
            <person name="Okrasinska A."/>
            <person name="Steczkiewicz K."/>
            <person name="Drgas O."/>
            <person name="Orlowska M."/>
            <person name="Perlinska-Lenart U."/>
            <person name="Aleksandrzak-Piekarczyk T."/>
            <person name="Szatraj K."/>
            <person name="Zielenkiewicz U."/>
            <person name="Pilsyk S."/>
            <person name="Malc E."/>
            <person name="Mieczkowski P."/>
            <person name="Kruszewska J.S."/>
            <person name="Biernat P."/>
            <person name="Pawlowska J."/>
        </authorList>
    </citation>
    <scope>NUCLEOTIDE SEQUENCE</scope>
    <source>
        <strain evidence="8">WA0000017839</strain>
    </source>
</reference>
<evidence type="ECO:0000256" key="2">
    <source>
        <dbReference type="ARBA" id="ARBA00012388"/>
    </source>
</evidence>
<dbReference type="GO" id="GO:1990817">
    <property type="term" value="F:poly(A) RNA polymerase activity"/>
    <property type="evidence" value="ECO:0007669"/>
    <property type="project" value="UniProtKB-EC"/>
</dbReference>
<dbReference type="GO" id="GO:0010605">
    <property type="term" value="P:negative regulation of macromolecule metabolic process"/>
    <property type="evidence" value="ECO:0007669"/>
    <property type="project" value="UniProtKB-ARBA"/>
</dbReference>
<dbReference type="SUPFAM" id="SSF81301">
    <property type="entry name" value="Nucleotidyltransferase"/>
    <property type="match status" value="1"/>
</dbReference>
<evidence type="ECO:0000256" key="1">
    <source>
        <dbReference type="ARBA" id="ARBA00008593"/>
    </source>
</evidence>
<dbReference type="GO" id="GO:0046872">
    <property type="term" value="F:metal ion binding"/>
    <property type="evidence" value="ECO:0007669"/>
    <property type="project" value="UniProtKB-KW"/>
</dbReference>
<accession>A0A8H7RH04</accession>
<evidence type="ECO:0000256" key="4">
    <source>
        <dbReference type="ARBA" id="ARBA00022842"/>
    </source>
</evidence>
<name>A0A8H7RH04_9FUNG</name>
<keyword evidence="9" id="KW-1185">Reference proteome</keyword>
<dbReference type="GO" id="GO:0005730">
    <property type="term" value="C:nucleolus"/>
    <property type="evidence" value="ECO:0007669"/>
    <property type="project" value="TreeGrafter"/>
</dbReference>
<dbReference type="PANTHER" id="PTHR23092">
    <property type="entry name" value="POLY(A) RNA POLYMERASE"/>
    <property type="match status" value="1"/>
</dbReference>
<dbReference type="InterPro" id="IPR054708">
    <property type="entry name" value="MTPAP-like_central"/>
</dbReference>
<dbReference type="GO" id="GO:0031123">
    <property type="term" value="P:RNA 3'-end processing"/>
    <property type="evidence" value="ECO:0007669"/>
    <property type="project" value="TreeGrafter"/>
</dbReference>
<feature type="region of interest" description="Disordered" evidence="5">
    <location>
        <begin position="364"/>
        <end position="440"/>
    </location>
</feature>
<feature type="domain" description="Poly(A) RNA polymerase mitochondrial-like central palm" evidence="7">
    <location>
        <begin position="20"/>
        <end position="143"/>
    </location>
</feature>
<feature type="compositionally biased region" description="Basic and acidic residues" evidence="5">
    <location>
        <begin position="371"/>
        <end position="419"/>
    </location>
</feature>
<protein>
    <recommendedName>
        <fullName evidence="2">polynucleotide adenylyltransferase</fullName>
        <ecNumber evidence="2">2.7.7.19</ecNumber>
    </recommendedName>
</protein>
<evidence type="ECO:0000313" key="8">
    <source>
        <dbReference type="EMBL" id="KAG2209488.1"/>
    </source>
</evidence>